<accession>A0C1J9</accession>
<feature type="region of interest" description="Disordered" evidence="1">
    <location>
        <begin position="22"/>
        <end position="60"/>
    </location>
</feature>
<proteinExistence type="predicted"/>
<keyword evidence="3" id="KW-1185">Reference proteome</keyword>
<sequence>MDSYNAVNDLNEGVEYTQNVEYRQGLKSNTSDGSAQQTHEIYMKRDQQSFSVDDDDFYSQ</sequence>
<reference evidence="2 3" key="1">
    <citation type="journal article" date="2006" name="Nature">
        <title>Global trends of whole-genome duplications revealed by the ciliate Paramecium tetraurelia.</title>
        <authorList>
            <consortium name="Genoscope"/>
            <person name="Aury J.-M."/>
            <person name="Jaillon O."/>
            <person name="Duret L."/>
            <person name="Noel B."/>
            <person name="Jubin C."/>
            <person name="Porcel B.M."/>
            <person name="Segurens B."/>
            <person name="Daubin V."/>
            <person name="Anthouard V."/>
            <person name="Aiach N."/>
            <person name="Arnaiz O."/>
            <person name="Billaut A."/>
            <person name="Beisson J."/>
            <person name="Blanc I."/>
            <person name="Bouhouche K."/>
            <person name="Camara F."/>
            <person name="Duharcourt S."/>
            <person name="Guigo R."/>
            <person name="Gogendeau D."/>
            <person name="Katinka M."/>
            <person name="Keller A.-M."/>
            <person name="Kissmehl R."/>
            <person name="Klotz C."/>
            <person name="Koll F."/>
            <person name="Le Moue A."/>
            <person name="Lepere C."/>
            <person name="Malinsky S."/>
            <person name="Nowacki M."/>
            <person name="Nowak J.K."/>
            <person name="Plattner H."/>
            <person name="Poulain J."/>
            <person name="Ruiz F."/>
            <person name="Serrano V."/>
            <person name="Zagulski M."/>
            <person name="Dessen P."/>
            <person name="Betermier M."/>
            <person name="Weissenbach J."/>
            <person name="Scarpelli C."/>
            <person name="Schachter V."/>
            <person name="Sperling L."/>
            <person name="Meyer E."/>
            <person name="Cohen J."/>
            <person name="Wincker P."/>
        </authorList>
    </citation>
    <scope>NUCLEOTIDE SEQUENCE [LARGE SCALE GENOMIC DNA]</scope>
    <source>
        <strain evidence="2 3">Stock d4-2</strain>
    </source>
</reference>
<evidence type="ECO:0000256" key="1">
    <source>
        <dbReference type="SAM" id="MobiDB-lite"/>
    </source>
</evidence>
<name>A0C1J9_PARTE</name>
<protein>
    <submittedName>
        <fullName evidence="2">Uncharacterized protein</fullName>
    </submittedName>
</protein>
<dbReference type="RefSeq" id="XP_001432063.1">
    <property type="nucleotide sequence ID" value="XM_001432026.1"/>
</dbReference>
<dbReference type="AlphaFoldDB" id="A0C1J9"/>
<feature type="compositionally biased region" description="Polar residues" evidence="1">
    <location>
        <begin position="22"/>
        <end position="39"/>
    </location>
</feature>
<evidence type="ECO:0000313" key="2">
    <source>
        <dbReference type="EMBL" id="CAK64666.1"/>
    </source>
</evidence>
<dbReference type="EMBL" id="CT868033">
    <property type="protein sequence ID" value="CAK64666.1"/>
    <property type="molecule type" value="Genomic_DNA"/>
</dbReference>
<dbReference type="InParanoid" id="A0C1J9"/>
<dbReference type="GeneID" id="5017848"/>
<dbReference type="HOGENOM" id="CLU_2946610_0_0_1"/>
<evidence type="ECO:0000313" key="3">
    <source>
        <dbReference type="Proteomes" id="UP000000600"/>
    </source>
</evidence>
<organism evidence="2 3">
    <name type="scientific">Paramecium tetraurelia</name>
    <dbReference type="NCBI Taxonomy" id="5888"/>
    <lineage>
        <taxon>Eukaryota</taxon>
        <taxon>Sar</taxon>
        <taxon>Alveolata</taxon>
        <taxon>Ciliophora</taxon>
        <taxon>Intramacronucleata</taxon>
        <taxon>Oligohymenophorea</taxon>
        <taxon>Peniculida</taxon>
        <taxon>Parameciidae</taxon>
        <taxon>Paramecium</taxon>
    </lineage>
</organism>
<dbReference type="Proteomes" id="UP000000600">
    <property type="component" value="Unassembled WGS sequence"/>
</dbReference>
<gene>
    <name evidence="2" type="ORF">GSPATT00034143001</name>
</gene>
<dbReference type="KEGG" id="ptm:GSPATT00034143001"/>